<protein>
    <submittedName>
        <fullName evidence="1">Uncharacterized protein</fullName>
    </submittedName>
</protein>
<dbReference type="HOGENOM" id="CLU_3405138_0_0_11"/>
<dbReference type="KEGG" id="rpy:Y013_25050"/>
<reference evidence="1 2" key="1">
    <citation type="journal article" date="2014" name="Genome Announc.">
        <title>Complete Genome of Rhodococcus pyridinivorans SB3094, a Methyl-Ethyl-Ketone-Degrading Bacterium Used for Bioaugmentation.</title>
        <authorList>
            <person name="Dueholm M.S."/>
            <person name="Albertsen M."/>
            <person name="D'Imperio S."/>
            <person name="Tale V.P."/>
            <person name="Lewis D."/>
            <person name="Nielsen P.H."/>
            <person name="Nielsen J.L."/>
        </authorList>
    </citation>
    <scope>NUCLEOTIDE SEQUENCE [LARGE SCALE GENOMIC DNA]</scope>
    <source>
        <strain evidence="2">SB3094</strain>
        <plasmid evidence="2">1</plasmid>
    </source>
</reference>
<sequence>MWVATKKGMYRLDPAGTLVELDIAARLRTE</sequence>
<dbReference type="Proteomes" id="UP000018781">
    <property type="component" value="Plasmid unnamed"/>
</dbReference>
<proteinExistence type="predicted"/>
<gene>
    <name evidence="1" type="ORF">Y013_25050</name>
</gene>
<accession>V9XPG0</accession>
<keyword evidence="1" id="KW-0614">Plasmid</keyword>
<evidence type="ECO:0000313" key="1">
    <source>
        <dbReference type="EMBL" id="AHD24253.1"/>
    </source>
</evidence>
<dbReference type="AlphaFoldDB" id="V9XPG0"/>
<name>V9XPG0_9NOCA</name>
<evidence type="ECO:0000313" key="2">
    <source>
        <dbReference type="Proteomes" id="UP000018781"/>
    </source>
</evidence>
<dbReference type="EMBL" id="CP006997">
    <property type="protein sequence ID" value="AHD24253.1"/>
    <property type="molecule type" value="Genomic_DNA"/>
</dbReference>
<organism evidence="1 2">
    <name type="scientific">Rhodococcus pyridinivorans SB3094</name>
    <dbReference type="NCBI Taxonomy" id="1435356"/>
    <lineage>
        <taxon>Bacteria</taxon>
        <taxon>Bacillati</taxon>
        <taxon>Actinomycetota</taxon>
        <taxon>Actinomycetes</taxon>
        <taxon>Mycobacteriales</taxon>
        <taxon>Nocardiaceae</taxon>
        <taxon>Rhodococcus</taxon>
    </lineage>
</organism>
<geneLocation type="plasmid" evidence="2">
    <name>1</name>
</geneLocation>